<accession>A0A8H3M415</accession>
<evidence type="ECO:0000313" key="1">
    <source>
        <dbReference type="EMBL" id="GET00269.1"/>
    </source>
</evidence>
<name>A0A8H3M415_9GLOM</name>
<comment type="caution">
    <text evidence="1">The sequence shown here is derived from an EMBL/GenBank/DDBJ whole genome shotgun (WGS) entry which is preliminary data.</text>
</comment>
<dbReference type="AlphaFoldDB" id="A0A8H3M415"/>
<reference evidence="1" key="1">
    <citation type="submission" date="2019-10" db="EMBL/GenBank/DDBJ databases">
        <title>Conservation and host-specific expression of non-tandemly repeated heterogenous ribosome RNA gene in arbuscular mycorrhizal fungi.</title>
        <authorList>
            <person name="Maeda T."/>
            <person name="Kobayashi Y."/>
            <person name="Nakagawa T."/>
            <person name="Ezawa T."/>
            <person name="Yamaguchi K."/>
            <person name="Bino T."/>
            <person name="Nishimoto Y."/>
            <person name="Shigenobu S."/>
            <person name="Kawaguchi M."/>
        </authorList>
    </citation>
    <scope>NUCLEOTIDE SEQUENCE</scope>
    <source>
        <strain evidence="1">HR1</strain>
    </source>
</reference>
<dbReference type="EMBL" id="BLAL01000285">
    <property type="protein sequence ID" value="GET00269.1"/>
    <property type="molecule type" value="Genomic_DNA"/>
</dbReference>
<protein>
    <submittedName>
        <fullName evidence="1">Uncharacterized protein</fullName>
    </submittedName>
</protein>
<proteinExistence type="predicted"/>
<evidence type="ECO:0000313" key="2">
    <source>
        <dbReference type="Proteomes" id="UP000615446"/>
    </source>
</evidence>
<organism evidence="1 2">
    <name type="scientific">Rhizophagus clarus</name>
    <dbReference type="NCBI Taxonomy" id="94130"/>
    <lineage>
        <taxon>Eukaryota</taxon>
        <taxon>Fungi</taxon>
        <taxon>Fungi incertae sedis</taxon>
        <taxon>Mucoromycota</taxon>
        <taxon>Glomeromycotina</taxon>
        <taxon>Glomeromycetes</taxon>
        <taxon>Glomerales</taxon>
        <taxon>Glomeraceae</taxon>
        <taxon>Rhizophagus</taxon>
    </lineage>
</organism>
<sequence length="77" mass="8903">MARVFDNTDASRTVNKSQRYYHLVGLFDSKNAPKFSSYQTEEEIYWENGEDTRYGYSKIPHDELLGNLSSSSKVDNT</sequence>
<gene>
    <name evidence="1" type="ORF">RCL2_002673900</name>
</gene>
<dbReference type="Proteomes" id="UP000615446">
    <property type="component" value="Unassembled WGS sequence"/>
</dbReference>